<dbReference type="AlphaFoldDB" id="A0AB39X752"/>
<protein>
    <submittedName>
        <fullName evidence="1">Uncharacterized protein</fullName>
    </submittedName>
</protein>
<proteinExistence type="predicted"/>
<reference evidence="1" key="1">
    <citation type="submission" date="2024-07" db="EMBL/GenBank/DDBJ databases">
        <title>Whole genome sequence of bacterial strains from algal surface.</title>
        <authorList>
            <person name="Kumar P."/>
        </authorList>
    </citation>
    <scope>NUCLEOTIDE SEQUENCE</scope>
    <source>
        <strain evidence="1">PP-1MA</strain>
    </source>
</reference>
<evidence type="ECO:0000313" key="1">
    <source>
        <dbReference type="EMBL" id="XDV08543.1"/>
    </source>
</evidence>
<accession>A0AB39X752</accession>
<dbReference type="EMBL" id="CP165718">
    <property type="protein sequence ID" value="XDV08543.1"/>
    <property type="molecule type" value="Genomic_DNA"/>
</dbReference>
<gene>
    <name evidence="1" type="ORF">AB8S08_07100</name>
</gene>
<dbReference type="RefSeq" id="WP_369742319.1">
    <property type="nucleotide sequence ID" value="NZ_CP165718.1"/>
</dbReference>
<sequence length="142" mass="16424">MFSIEEFKSVNTNVNVFDYIHALFSNENVAPDLVLAIDSIFRPKFKEVHGVLFVEELYSSDKHESLEKANKSNGEISYWVNLIDLTSVFEGVDFQVVLSIAEKIKTSWNKELNRDYCGYNAQACLIKEEESREIYLTLELKE</sequence>
<name>A0AB39X752_9GAMM</name>
<organism evidence="1">
    <name type="scientific">Pseudidiomarina sp. PP-1MA</name>
    <dbReference type="NCBI Taxonomy" id="3237706"/>
    <lineage>
        <taxon>Bacteria</taxon>
        <taxon>Pseudomonadati</taxon>
        <taxon>Pseudomonadota</taxon>
        <taxon>Gammaproteobacteria</taxon>
        <taxon>Alteromonadales</taxon>
        <taxon>Idiomarinaceae</taxon>
        <taxon>Pseudidiomarina</taxon>
    </lineage>
</organism>